<evidence type="ECO:0008006" key="8">
    <source>
        <dbReference type="Google" id="ProtNLM"/>
    </source>
</evidence>
<feature type="region of interest" description="Disordered" evidence="3">
    <location>
        <begin position="296"/>
        <end position="319"/>
    </location>
</feature>
<reference evidence="6" key="1">
    <citation type="journal article" date="2020" name="Gigascience">
        <title>An improved pig reference genome sequence to enable pig genetics and genomics research.</title>
        <authorList>
            <person name="Warr A."/>
            <person name="Affara N."/>
            <person name="Aken B."/>
            <person name="Beiki H."/>
            <person name="Bickhart D.M."/>
            <person name="Billis K."/>
            <person name="Chow W."/>
            <person name="Eory L."/>
            <person name="Finlayson H.A."/>
            <person name="Flicek P."/>
            <person name="Giron C.G."/>
            <person name="Griffin D.K."/>
            <person name="Hall R."/>
            <person name="Hannum G."/>
            <person name="Hourlier T."/>
            <person name="Howe K."/>
            <person name="Hume D.A."/>
            <person name="Izuogu O."/>
            <person name="Kim K."/>
            <person name="Koren S."/>
            <person name="Liu H."/>
            <person name="Manchanda N."/>
            <person name="Martin F.J."/>
            <person name="Nonneman D.J."/>
            <person name="O'Connor R.E."/>
            <person name="Phillippy A.M."/>
            <person name="Rohrer G.A."/>
            <person name="Rosen B.D."/>
            <person name="Rund L.A."/>
            <person name="Sargent C.A."/>
            <person name="Schook L.B."/>
            <person name="Schroeder S.G."/>
            <person name="Schwartz A.S."/>
            <person name="Skinner B.M."/>
            <person name="Talbot R."/>
            <person name="Tseng E."/>
            <person name="Tuggle C.K."/>
            <person name="Watson M."/>
            <person name="Smith T.P.L."/>
            <person name="Archibald A.L."/>
        </authorList>
    </citation>
    <scope>NUCLEOTIDE SEQUENCE [LARGE SCALE GENOMIC DNA]</scope>
    <source>
        <strain evidence="6">Duroc</strain>
    </source>
</reference>
<evidence type="ECO:0000313" key="6">
    <source>
        <dbReference type="Ensembl" id="ENSSSCP00000076921.1"/>
    </source>
</evidence>
<dbReference type="Pfam" id="PF17490">
    <property type="entry name" value="Tnp_22_dsRBD"/>
    <property type="match status" value="1"/>
</dbReference>
<reference evidence="6" key="2">
    <citation type="submission" date="2025-08" db="UniProtKB">
        <authorList>
            <consortium name="Ensembl"/>
        </authorList>
    </citation>
    <scope>IDENTIFICATION</scope>
</reference>
<dbReference type="InterPro" id="IPR043636">
    <property type="entry name" value="L1_RRM_dom"/>
</dbReference>
<dbReference type="InterPro" id="IPR004244">
    <property type="entry name" value="Transposase_22"/>
</dbReference>
<dbReference type="Gene3D" id="3.30.70.1820">
    <property type="entry name" value="L1 transposable element, RRM domain"/>
    <property type="match status" value="1"/>
</dbReference>
<feature type="coiled-coil region" evidence="2">
    <location>
        <begin position="65"/>
        <end position="113"/>
    </location>
</feature>
<accession>A0A8W4FF33</accession>
<dbReference type="GO" id="GO:0003727">
    <property type="term" value="F:single-stranded RNA binding"/>
    <property type="evidence" value="ECO:0000318"/>
    <property type="project" value="GO_Central"/>
</dbReference>
<evidence type="ECO:0000259" key="5">
    <source>
        <dbReference type="Pfam" id="PF17490"/>
    </source>
</evidence>
<evidence type="ECO:0000256" key="2">
    <source>
        <dbReference type="SAM" id="Coils"/>
    </source>
</evidence>
<feature type="domain" description="L1 transposable element dsRBD-like" evidence="5">
    <location>
        <begin position="223"/>
        <end position="287"/>
    </location>
</feature>
<dbReference type="FunFam" id="3.30.70.1820:FF:000002">
    <property type="entry name" value="LINE-1 retrotransposable element ORF1 protein"/>
    <property type="match status" value="1"/>
</dbReference>
<keyword evidence="7" id="KW-1185">Reference proteome</keyword>
<dbReference type="Proteomes" id="UP000008227">
    <property type="component" value="Chromosome 1"/>
</dbReference>
<feature type="compositionally biased region" description="Basic residues" evidence="3">
    <location>
        <begin position="1"/>
        <end position="16"/>
    </location>
</feature>
<evidence type="ECO:0000256" key="1">
    <source>
        <dbReference type="ARBA" id="ARBA00061640"/>
    </source>
</evidence>
<organism evidence="6 7">
    <name type="scientific">Sus scrofa</name>
    <name type="common">Pig</name>
    <dbReference type="NCBI Taxonomy" id="9823"/>
    <lineage>
        <taxon>Eukaryota</taxon>
        <taxon>Metazoa</taxon>
        <taxon>Chordata</taxon>
        <taxon>Craniata</taxon>
        <taxon>Vertebrata</taxon>
        <taxon>Euteleostomi</taxon>
        <taxon>Mammalia</taxon>
        <taxon>Eutheria</taxon>
        <taxon>Laurasiatheria</taxon>
        <taxon>Artiodactyla</taxon>
        <taxon>Suina</taxon>
        <taxon>Suidae</taxon>
        <taxon>Sus</taxon>
    </lineage>
</organism>
<dbReference type="GeneTree" id="ENSGT01050000244818"/>
<dbReference type="Pfam" id="PF02994">
    <property type="entry name" value="Transposase_22"/>
    <property type="match status" value="1"/>
</dbReference>
<proteinExistence type="inferred from homology"/>
<evidence type="ECO:0000256" key="3">
    <source>
        <dbReference type="SAM" id="MobiDB-lite"/>
    </source>
</evidence>
<dbReference type="Gene3D" id="1.20.5.390">
    <property type="entry name" value="L1 transposable element, trimerization domain"/>
    <property type="match status" value="1"/>
</dbReference>
<keyword evidence="2" id="KW-0175">Coiled coil</keyword>
<feature type="domain" description="L1 transposable element RRM" evidence="4">
    <location>
        <begin position="125"/>
        <end position="220"/>
    </location>
</feature>
<name>A0A8W4FF33_PIG</name>
<reference evidence="6" key="3">
    <citation type="submission" date="2025-09" db="UniProtKB">
        <authorList>
            <consortium name="Ensembl"/>
        </authorList>
    </citation>
    <scope>IDENTIFICATION</scope>
</reference>
<feature type="region of interest" description="Disordered" evidence="3">
    <location>
        <begin position="1"/>
        <end position="33"/>
    </location>
</feature>
<evidence type="ECO:0000259" key="4">
    <source>
        <dbReference type="Pfam" id="PF02994"/>
    </source>
</evidence>
<comment type="similarity">
    <text evidence="1">Belongs to the transposase 22 family.</text>
</comment>
<dbReference type="InterPro" id="IPR035300">
    <property type="entry name" value="L1_dsRBD"/>
</dbReference>
<dbReference type="GO" id="GO:1990904">
    <property type="term" value="C:ribonucleoprotein complex"/>
    <property type="evidence" value="ECO:0000318"/>
    <property type="project" value="GO_Central"/>
</dbReference>
<dbReference type="InterPro" id="IPR042566">
    <property type="entry name" value="L1_C"/>
</dbReference>
<protein>
    <recommendedName>
        <fullName evidence="8">L1 transposable element RRM domain-containing protein</fullName>
    </recommendedName>
</protein>
<evidence type="ECO:0000313" key="7">
    <source>
        <dbReference type="Proteomes" id="UP000008227"/>
    </source>
</evidence>
<dbReference type="PANTHER" id="PTHR11505">
    <property type="entry name" value="L1 TRANSPOSABLE ELEMENT-RELATED"/>
    <property type="match status" value="1"/>
</dbReference>
<dbReference type="AlphaFoldDB" id="A0A8W4FF33"/>
<dbReference type="Ensembl" id="ENSSSCT00000092170.1">
    <property type="protein sequence ID" value="ENSSSCP00000076921.1"/>
    <property type="gene ID" value="ENSSSCG00000059505.1"/>
</dbReference>
<dbReference type="Gene3D" id="3.30.250.20">
    <property type="entry name" value="L1 transposable element, C-terminal domain"/>
    <property type="match status" value="1"/>
</dbReference>
<dbReference type="GO" id="GO:0032197">
    <property type="term" value="P:retrotransposition"/>
    <property type="evidence" value="ECO:0000318"/>
    <property type="project" value="GO_Central"/>
</dbReference>
<sequence>VKKSPHQKPIKTKRQKTLTQMREKEKNPENQLSDEEIISLQEKDFRLLMLKMMQDIGNKLEAKMIQDIKLKQEEMQNTITEIKNSLEAANSRIQEAEERISEKREKRLKTNEESLRELWDNVKHTNIRIIGVPEGEEREKGTENIFQEIIATNFPNMGKEPLTQIQEAQRVPYKINPRRNTLRHILIKLTKIKNKDKILKATREKKQVTYQGTPTRLLADFSAETLQPRREWHDILNVMKGKNLQPRLLYPARLSVRFEGEIKTFTDKQKLREFSNTKPALQQILKELLQAEKKTQNHEKRWVQMQDTGDELAMKRTTT</sequence>